<accession>A0A1C5A583</accession>
<dbReference type="AlphaFoldDB" id="A0A1C5A583"/>
<sequence length="183" mass="20837">MAPHPPRYAGGPCFACGEPWPCFERQLSTLVEFAGRGELLVAYMGDWYRLGVEERRRRGLPPDPDLELRHLGWLDMVLPAQGEQRSGDAEAAPPRRPMPGGLRPMPGDLLHVTRAASVQFVRPIFFRVIRVHDDWHTYHGWLWLDGYQTDSKGNAVDRRSIYVRPAGLRWLNHAARPPAPPCR</sequence>
<name>A0A1C5A583_9ACTN</name>
<dbReference type="STRING" id="47853.TK50_06665"/>
<protein>
    <submittedName>
        <fullName evidence="1">Uncharacterized protein</fullName>
    </submittedName>
</protein>
<keyword evidence="2" id="KW-1185">Reference proteome</keyword>
<gene>
    <name evidence="1" type="ORF">GA0070563_111142</name>
</gene>
<reference evidence="2" key="1">
    <citation type="submission" date="2016-06" db="EMBL/GenBank/DDBJ databases">
        <authorList>
            <person name="Varghese N."/>
            <person name="Submissions Spin"/>
        </authorList>
    </citation>
    <scope>NUCLEOTIDE SEQUENCE [LARGE SCALE GENOMIC DNA]</scope>
    <source>
        <strain evidence="2">DSM 43168</strain>
    </source>
</reference>
<dbReference type="EMBL" id="FMCT01000011">
    <property type="protein sequence ID" value="SCF40367.1"/>
    <property type="molecule type" value="Genomic_DNA"/>
</dbReference>
<dbReference type="Proteomes" id="UP000183585">
    <property type="component" value="Unassembled WGS sequence"/>
</dbReference>
<evidence type="ECO:0000313" key="1">
    <source>
        <dbReference type="EMBL" id="SCF40367.1"/>
    </source>
</evidence>
<organism evidence="1 2">
    <name type="scientific">Micromonospora carbonacea</name>
    <dbReference type="NCBI Taxonomy" id="47853"/>
    <lineage>
        <taxon>Bacteria</taxon>
        <taxon>Bacillati</taxon>
        <taxon>Actinomycetota</taxon>
        <taxon>Actinomycetes</taxon>
        <taxon>Micromonosporales</taxon>
        <taxon>Micromonosporaceae</taxon>
        <taxon>Micromonospora</taxon>
    </lineage>
</organism>
<proteinExistence type="predicted"/>
<evidence type="ECO:0000313" key="2">
    <source>
        <dbReference type="Proteomes" id="UP000183585"/>
    </source>
</evidence>